<feature type="compositionally biased region" description="Polar residues" evidence="1">
    <location>
        <begin position="68"/>
        <end position="77"/>
    </location>
</feature>
<feature type="compositionally biased region" description="Gly residues" evidence="1">
    <location>
        <begin position="35"/>
        <end position="51"/>
    </location>
</feature>
<reference evidence="2 3" key="1">
    <citation type="submission" date="2023-12" db="EMBL/GenBank/DDBJ databases">
        <title>A high-quality genome assembly for Dillenia turbinata (Dilleniales).</title>
        <authorList>
            <person name="Chanderbali A."/>
        </authorList>
    </citation>
    <scope>NUCLEOTIDE SEQUENCE [LARGE SCALE GENOMIC DNA]</scope>
    <source>
        <strain evidence="2">LSX21</strain>
        <tissue evidence="2">Leaf</tissue>
    </source>
</reference>
<feature type="compositionally biased region" description="Gly residues" evidence="1">
    <location>
        <begin position="232"/>
        <end position="241"/>
    </location>
</feature>
<dbReference type="PANTHER" id="PTHR47911">
    <property type="entry name" value="HYDROXYPROLINE-RICH GLYCOPROTEIN-LIKE"/>
    <property type="match status" value="1"/>
</dbReference>
<feature type="compositionally biased region" description="Low complexity" evidence="1">
    <location>
        <begin position="25"/>
        <end position="34"/>
    </location>
</feature>
<dbReference type="EMBL" id="JBAMMX010000021">
    <property type="protein sequence ID" value="KAK6919868.1"/>
    <property type="molecule type" value="Genomic_DNA"/>
</dbReference>
<gene>
    <name evidence="2" type="ORF">RJ641_015772</name>
</gene>
<evidence type="ECO:0000256" key="1">
    <source>
        <dbReference type="SAM" id="MobiDB-lite"/>
    </source>
</evidence>
<organism evidence="2 3">
    <name type="scientific">Dillenia turbinata</name>
    <dbReference type="NCBI Taxonomy" id="194707"/>
    <lineage>
        <taxon>Eukaryota</taxon>
        <taxon>Viridiplantae</taxon>
        <taxon>Streptophyta</taxon>
        <taxon>Embryophyta</taxon>
        <taxon>Tracheophyta</taxon>
        <taxon>Spermatophyta</taxon>
        <taxon>Magnoliopsida</taxon>
        <taxon>eudicotyledons</taxon>
        <taxon>Gunneridae</taxon>
        <taxon>Pentapetalae</taxon>
        <taxon>Dilleniales</taxon>
        <taxon>Dilleniaceae</taxon>
        <taxon>Dillenia</taxon>
    </lineage>
</organism>
<proteinExistence type="predicted"/>
<evidence type="ECO:0000313" key="3">
    <source>
        <dbReference type="Proteomes" id="UP001370490"/>
    </source>
</evidence>
<dbReference type="PANTHER" id="PTHR47911:SF1">
    <property type="entry name" value="OS06G0664400 PROTEIN"/>
    <property type="match status" value="1"/>
</dbReference>
<sequence length="477" mass="51689">MRGGLGKFTATSSSSNPIRQTLALSSSSSAFSTFSGGGGGGGRGRGRGGSGPSKFGFAIGAPRETDSNESNEASQSGFGHGRGKPLPSSPILPSFSSFMPSATTSIGRGHITRPSQESQDPAPKKPIFFARDDAPDNEGDDGGLRGRESAPSLPPSLISVLRGAGRGQTVRPTTSDEATKEENRHLRRREKGRAGLQEEDLTRPSRGTLSREEAVKKAVGILSRGGGDRMEGGGGGGGRGGRGLRGRGRGGRGERGVGWRERGGRGRGRGRGRDAENEEEDEDEGGLFVGDEASGERVAQKLGPETMDKLVEGFEEMSSRVLPSPLDDAYLDALHTNYLIEFEPEYLMEQFGTNPDIDEKPPMPLRDMLEKVKPFIMQYEGIRSQEEWEEVVEATMERVPHLKELIDYYSGPDRVTAKKQNEELERVAKTLPASAPASVKRFTERAVLSLQSNPGWGFDKKCQFMDKLVWEVQQQYK</sequence>
<dbReference type="Proteomes" id="UP001370490">
    <property type="component" value="Unassembled WGS sequence"/>
</dbReference>
<feature type="compositionally biased region" description="Low complexity" evidence="1">
    <location>
        <begin position="85"/>
        <end position="101"/>
    </location>
</feature>
<name>A0AAN8UMW8_9MAGN</name>
<accession>A0AAN8UMW8</accession>
<feature type="compositionally biased region" description="Acidic residues" evidence="1">
    <location>
        <begin position="276"/>
        <end position="285"/>
    </location>
</feature>
<feature type="compositionally biased region" description="Basic and acidic residues" evidence="1">
    <location>
        <begin position="251"/>
        <end position="264"/>
    </location>
</feature>
<evidence type="ECO:0000313" key="2">
    <source>
        <dbReference type="EMBL" id="KAK6919868.1"/>
    </source>
</evidence>
<keyword evidence="3" id="KW-1185">Reference proteome</keyword>
<feature type="region of interest" description="Disordered" evidence="1">
    <location>
        <begin position="1"/>
        <end position="300"/>
    </location>
</feature>
<feature type="compositionally biased region" description="Polar residues" evidence="1">
    <location>
        <begin position="9"/>
        <end position="24"/>
    </location>
</feature>
<comment type="caution">
    <text evidence="2">The sequence shown here is derived from an EMBL/GenBank/DDBJ whole genome shotgun (WGS) entry which is preliminary data.</text>
</comment>
<dbReference type="AlphaFoldDB" id="A0AAN8UMW8"/>
<protein>
    <submittedName>
        <fullName evidence="2">Uncharacterized protein</fullName>
    </submittedName>
</protein>